<proteinExistence type="inferred from homology"/>
<dbReference type="SUPFAM" id="SSF52096">
    <property type="entry name" value="ClpP/crotonase"/>
    <property type="match status" value="1"/>
</dbReference>
<name>A0ABY6Q5C5_9GAMM</name>
<dbReference type="Gene3D" id="1.10.12.10">
    <property type="entry name" value="Lyase 2-enoyl-coa Hydratase, Chain A, domain 2"/>
    <property type="match status" value="1"/>
</dbReference>
<dbReference type="Pfam" id="PF00378">
    <property type="entry name" value="ECH_1"/>
    <property type="match status" value="1"/>
</dbReference>
<dbReference type="CDD" id="cd06558">
    <property type="entry name" value="crotonase-like"/>
    <property type="match status" value="1"/>
</dbReference>
<accession>A0ABY6Q5C5</accession>
<dbReference type="Gene3D" id="3.90.226.10">
    <property type="entry name" value="2-enoyl-CoA Hydratase, Chain A, domain 1"/>
    <property type="match status" value="1"/>
</dbReference>
<evidence type="ECO:0000256" key="1">
    <source>
        <dbReference type="ARBA" id="ARBA00005254"/>
    </source>
</evidence>
<gene>
    <name evidence="2" type="ORF">E0F26_01415</name>
</gene>
<keyword evidence="3" id="KW-1185">Reference proteome</keyword>
<dbReference type="Proteomes" id="UP001317963">
    <property type="component" value="Chromosome"/>
</dbReference>
<comment type="similarity">
    <text evidence="1">Belongs to the enoyl-CoA hydratase/isomerase family.</text>
</comment>
<organism evidence="2 3">
    <name type="scientific">Candidatus Paraluminiphilus aquimaris</name>
    <dbReference type="NCBI Taxonomy" id="2518994"/>
    <lineage>
        <taxon>Bacteria</taxon>
        <taxon>Pseudomonadati</taxon>
        <taxon>Pseudomonadota</taxon>
        <taxon>Gammaproteobacteria</taxon>
        <taxon>Cellvibrionales</taxon>
        <taxon>Halieaceae</taxon>
        <taxon>Candidatus Paraluminiphilus</taxon>
    </lineage>
</organism>
<evidence type="ECO:0000313" key="2">
    <source>
        <dbReference type="EMBL" id="UZP73471.1"/>
    </source>
</evidence>
<dbReference type="PANTHER" id="PTHR43459">
    <property type="entry name" value="ENOYL-COA HYDRATASE"/>
    <property type="match status" value="1"/>
</dbReference>
<dbReference type="EMBL" id="CP036501">
    <property type="protein sequence ID" value="UZP73471.1"/>
    <property type="molecule type" value="Genomic_DNA"/>
</dbReference>
<protein>
    <submittedName>
        <fullName evidence="2">Enoyl-CoA hydratase</fullName>
    </submittedName>
</protein>
<dbReference type="InterPro" id="IPR001753">
    <property type="entry name" value="Enoyl-CoA_hydra/iso"/>
</dbReference>
<dbReference type="PANTHER" id="PTHR43459:SF1">
    <property type="entry name" value="EG:BACN32G11.4 PROTEIN"/>
    <property type="match status" value="1"/>
</dbReference>
<sequence length="275" mass="28962">MSSGVIDTGTDHLLANLTGGILTLTFNRPEARNALSSELLQALGSQLADGEINPEVRCVVITGTGAAFCAGGDVKAMSETNSNGAKSTLDTLIQRQRLNQRATSGRLYKMPKPTLAVLPGPAAGAGLSIALACDLRIMSSTAFMTTAFAKVGFAGDYGGSLFMSQLVGTAKARELYFLSDRISAKEAEDLGLTNWVVEPEALQESAAGIAQKLANGPTVAYSYMKENLARALTSADVHDCLDLEASHHIHCGGTDDHKNAVEAFIEKRAPVFEGR</sequence>
<evidence type="ECO:0000313" key="3">
    <source>
        <dbReference type="Proteomes" id="UP001317963"/>
    </source>
</evidence>
<dbReference type="RefSeq" id="WP_279242260.1">
    <property type="nucleotide sequence ID" value="NZ_CP036501.1"/>
</dbReference>
<reference evidence="2 3" key="1">
    <citation type="submission" date="2019-02" db="EMBL/GenBank/DDBJ databases">
        <title>Halieaceae_genomes.</title>
        <authorList>
            <person name="Li S.-H."/>
        </authorList>
    </citation>
    <scope>NUCLEOTIDE SEQUENCE [LARGE SCALE GENOMIC DNA]</scope>
    <source>
        <strain evidence="2 3">JH123</strain>
    </source>
</reference>
<dbReference type="InterPro" id="IPR029045">
    <property type="entry name" value="ClpP/crotonase-like_dom_sf"/>
</dbReference>
<dbReference type="InterPro" id="IPR014748">
    <property type="entry name" value="Enoyl-CoA_hydra_C"/>
</dbReference>